<keyword evidence="2" id="KW-0663">Pyridoxal phosphate</keyword>
<evidence type="ECO:0000313" key="6">
    <source>
        <dbReference type="Proteomes" id="UP000333828"/>
    </source>
</evidence>
<dbReference type="PANTHER" id="PTHR48078">
    <property type="entry name" value="THREONINE DEHYDRATASE, MITOCHONDRIAL-RELATED"/>
    <property type="match status" value="1"/>
</dbReference>
<dbReference type="GO" id="GO:0004794">
    <property type="term" value="F:threonine deaminase activity"/>
    <property type="evidence" value="ECO:0007669"/>
    <property type="project" value="TreeGrafter"/>
</dbReference>
<dbReference type="InterPro" id="IPR001926">
    <property type="entry name" value="TrpB-like_PALP"/>
</dbReference>
<evidence type="ECO:0000256" key="2">
    <source>
        <dbReference type="ARBA" id="ARBA00022898"/>
    </source>
</evidence>
<proteinExistence type="predicted"/>
<organism evidence="5 6">
    <name type="scientific">Pandoraea iniqua</name>
    <dbReference type="NCBI Taxonomy" id="2508288"/>
    <lineage>
        <taxon>Bacteria</taxon>
        <taxon>Pseudomonadati</taxon>
        <taxon>Pseudomonadota</taxon>
        <taxon>Betaproteobacteria</taxon>
        <taxon>Burkholderiales</taxon>
        <taxon>Burkholderiaceae</taxon>
        <taxon>Pandoraea</taxon>
    </lineage>
</organism>
<dbReference type="SUPFAM" id="SSF53686">
    <property type="entry name" value="Tryptophan synthase beta subunit-like PLP-dependent enzymes"/>
    <property type="match status" value="1"/>
</dbReference>
<protein>
    <submittedName>
        <fullName evidence="5">Threonine synthase</fullName>
        <ecNumber evidence="5">4.2.3.1</ecNumber>
    </submittedName>
</protein>
<dbReference type="RefSeq" id="WP_174995959.1">
    <property type="nucleotide sequence ID" value="NZ_CABPSI010000001.1"/>
</dbReference>
<accession>A0A5E4SH88</accession>
<evidence type="ECO:0000256" key="1">
    <source>
        <dbReference type="ARBA" id="ARBA00001933"/>
    </source>
</evidence>
<comment type="cofactor">
    <cofactor evidence="1">
        <name>pyridoxal 5'-phosphate</name>
        <dbReference type="ChEBI" id="CHEBI:597326"/>
    </cofactor>
</comment>
<keyword evidence="3 5" id="KW-0456">Lyase</keyword>
<dbReference type="GO" id="GO:0006565">
    <property type="term" value="P:L-serine catabolic process"/>
    <property type="evidence" value="ECO:0007669"/>
    <property type="project" value="TreeGrafter"/>
</dbReference>
<dbReference type="Pfam" id="PF00291">
    <property type="entry name" value="PALP"/>
    <property type="match status" value="1"/>
</dbReference>
<dbReference type="EC" id="4.2.3.1" evidence="5"/>
<feature type="domain" description="Tryptophan synthase beta chain-like PALP" evidence="4">
    <location>
        <begin position="77"/>
        <end position="380"/>
    </location>
</feature>
<evidence type="ECO:0000313" key="5">
    <source>
        <dbReference type="EMBL" id="VVD75060.1"/>
    </source>
</evidence>
<dbReference type="EMBL" id="CABPSI010000001">
    <property type="protein sequence ID" value="VVD75060.1"/>
    <property type="molecule type" value="Genomic_DNA"/>
</dbReference>
<dbReference type="GO" id="GO:0004795">
    <property type="term" value="F:threonine synthase activity"/>
    <property type="evidence" value="ECO:0007669"/>
    <property type="project" value="UniProtKB-EC"/>
</dbReference>
<reference evidence="5 6" key="1">
    <citation type="submission" date="2019-08" db="EMBL/GenBank/DDBJ databases">
        <authorList>
            <person name="Peeters C."/>
        </authorList>
    </citation>
    <scope>NUCLEOTIDE SEQUENCE [LARGE SCALE GENOMIC DNA]</scope>
    <source>
        <strain evidence="5 6">LMG 31115</strain>
    </source>
</reference>
<name>A0A5E4SH88_9BURK</name>
<gene>
    <name evidence="5" type="primary">thrC_2</name>
    <name evidence="5" type="ORF">PIN31115_00812</name>
</gene>
<sequence>MTFSYRYVCVRCAEPQDWGMICYLCPLCGHNLRIERVERDSDNVPLAAADIVASFCGTGMWRYASLLPVSSRWSSRLAVGDTPLLALGADDGVHLWVKDDSRNPSGSLKDRATELVLAAARWLGCTRVVAASTGNAGASLACIAASQQLPATVVVPRHTPYAKLAQIRAYGAQVREIDGTYDEAFDVAVAMADAPDVYCRNTGFNPFTREGKKTCAFEIAETLGWDVPDWVVVPTGDGNILSGIATGFLDLHTLGITARVPRLLAAQARSSHSIAHDWLVSGASGPLPSSPTLVTPDTVADSLAVARPRDHLAALQALRMTQGECVVVTDAQIMASSQILSQRYGLWFEPSAAAGHAALNDSIARGRIAPGARVVLLGTGSGLKDPHACAHVACDTAEIATDLGVFAPSICPGDTIDVPMRGRP</sequence>
<evidence type="ECO:0000256" key="3">
    <source>
        <dbReference type="ARBA" id="ARBA00023239"/>
    </source>
</evidence>
<dbReference type="GO" id="GO:0003941">
    <property type="term" value="F:L-serine ammonia-lyase activity"/>
    <property type="evidence" value="ECO:0007669"/>
    <property type="project" value="TreeGrafter"/>
</dbReference>
<dbReference type="Proteomes" id="UP000333828">
    <property type="component" value="Unassembled WGS sequence"/>
</dbReference>
<dbReference type="GO" id="GO:0006567">
    <property type="term" value="P:L-threonine catabolic process"/>
    <property type="evidence" value="ECO:0007669"/>
    <property type="project" value="TreeGrafter"/>
</dbReference>
<dbReference type="AlphaFoldDB" id="A0A5E4SH88"/>
<evidence type="ECO:0000259" key="4">
    <source>
        <dbReference type="Pfam" id="PF00291"/>
    </source>
</evidence>
<dbReference type="InterPro" id="IPR036052">
    <property type="entry name" value="TrpB-like_PALP_sf"/>
</dbReference>
<dbReference type="InterPro" id="IPR050147">
    <property type="entry name" value="Ser/Thr_Dehydratase"/>
</dbReference>
<dbReference type="PANTHER" id="PTHR48078:SF6">
    <property type="entry name" value="L-THREONINE DEHYDRATASE CATABOLIC TDCB"/>
    <property type="match status" value="1"/>
</dbReference>
<dbReference type="GO" id="GO:0009097">
    <property type="term" value="P:isoleucine biosynthetic process"/>
    <property type="evidence" value="ECO:0007669"/>
    <property type="project" value="TreeGrafter"/>
</dbReference>
<dbReference type="Gene3D" id="3.40.50.1100">
    <property type="match status" value="2"/>
</dbReference>
<keyword evidence="6" id="KW-1185">Reference proteome</keyword>